<dbReference type="AlphaFoldDB" id="A0A1I1WFR5"/>
<name>A0A1I1WFR5_9FLAO</name>
<evidence type="ECO:0000313" key="1">
    <source>
        <dbReference type="EMBL" id="SFD94024.1"/>
    </source>
</evidence>
<gene>
    <name evidence="1" type="ORF">SAMN05216297_11544</name>
</gene>
<organism evidence="1 2">
    <name type="scientific">Flavobacterium phragmitis</name>
    <dbReference type="NCBI Taxonomy" id="739143"/>
    <lineage>
        <taxon>Bacteria</taxon>
        <taxon>Pseudomonadati</taxon>
        <taxon>Bacteroidota</taxon>
        <taxon>Flavobacteriia</taxon>
        <taxon>Flavobacteriales</taxon>
        <taxon>Flavobacteriaceae</taxon>
        <taxon>Flavobacterium</taxon>
    </lineage>
</organism>
<dbReference type="EMBL" id="FOMH01000015">
    <property type="protein sequence ID" value="SFD94024.1"/>
    <property type="molecule type" value="Genomic_DNA"/>
</dbReference>
<dbReference type="STRING" id="739143.SAMN05216297_11544"/>
<protein>
    <submittedName>
        <fullName evidence="1">Uncharacterized protein</fullName>
    </submittedName>
</protein>
<keyword evidence="2" id="KW-1185">Reference proteome</keyword>
<sequence>MNALDDVGNPRINDTEIKFLFNFFENHYNKGNKFVIEIESTLYTCTSCQKYLQIAQELAKSDGKILEIKFIAHRDAKTMEALKDITKQ</sequence>
<proteinExistence type="predicted"/>
<accession>A0A1I1WFR5</accession>
<evidence type="ECO:0000313" key="2">
    <source>
        <dbReference type="Proteomes" id="UP000199672"/>
    </source>
</evidence>
<reference evidence="2" key="1">
    <citation type="submission" date="2016-10" db="EMBL/GenBank/DDBJ databases">
        <authorList>
            <person name="Varghese N."/>
            <person name="Submissions S."/>
        </authorList>
    </citation>
    <scope>NUCLEOTIDE SEQUENCE [LARGE SCALE GENOMIC DNA]</scope>
    <source>
        <strain evidence="2">CGMCC 1.10370</strain>
    </source>
</reference>
<dbReference type="Proteomes" id="UP000199672">
    <property type="component" value="Unassembled WGS sequence"/>
</dbReference>